<name>A0A1C6SQ59_9ACTN</name>
<dbReference type="STRING" id="568872.GA0070624_4321"/>
<organism evidence="1 2">
    <name type="scientific">Micromonospora rhizosphaerae</name>
    <dbReference type="NCBI Taxonomy" id="568872"/>
    <lineage>
        <taxon>Bacteria</taxon>
        <taxon>Bacillati</taxon>
        <taxon>Actinomycetota</taxon>
        <taxon>Actinomycetes</taxon>
        <taxon>Micromonosporales</taxon>
        <taxon>Micromonosporaceae</taxon>
        <taxon>Micromonospora</taxon>
    </lineage>
</organism>
<dbReference type="AlphaFoldDB" id="A0A1C6SQ59"/>
<protein>
    <submittedName>
        <fullName evidence="1">Uncharacterized protein</fullName>
    </submittedName>
</protein>
<reference evidence="2" key="1">
    <citation type="submission" date="2016-06" db="EMBL/GenBank/DDBJ databases">
        <authorList>
            <person name="Varghese N."/>
            <person name="Submissions Spin"/>
        </authorList>
    </citation>
    <scope>NUCLEOTIDE SEQUENCE [LARGE SCALE GENOMIC DNA]</scope>
    <source>
        <strain evidence="2">DSM 45431</strain>
    </source>
</reference>
<evidence type="ECO:0000313" key="1">
    <source>
        <dbReference type="EMBL" id="SCL31724.1"/>
    </source>
</evidence>
<sequence length="40" mass="4589">MTATWTTIPARPDTPEAATLVSEYMEEMVRAYHRRPVRPG</sequence>
<keyword evidence="2" id="KW-1185">Reference proteome</keyword>
<dbReference type="Proteomes" id="UP000199413">
    <property type="component" value="Unassembled WGS sequence"/>
</dbReference>
<evidence type="ECO:0000313" key="2">
    <source>
        <dbReference type="Proteomes" id="UP000199413"/>
    </source>
</evidence>
<gene>
    <name evidence="1" type="ORF">GA0070624_4321</name>
</gene>
<proteinExistence type="predicted"/>
<accession>A0A1C6SQ59</accession>
<dbReference type="EMBL" id="FMHV01000002">
    <property type="protein sequence ID" value="SCL31724.1"/>
    <property type="molecule type" value="Genomic_DNA"/>
</dbReference>